<protein>
    <recommendedName>
        <fullName evidence="3">beta-N-acetylhexosaminidase</fullName>
        <ecNumber evidence="3">3.2.1.52</ecNumber>
    </recommendedName>
</protein>
<dbReference type="AlphaFoldDB" id="A0A1I5CUJ4"/>
<dbReference type="InterPro" id="IPR017853">
    <property type="entry name" value="GH"/>
</dbReference>
<keyword evidence="8" id="KW-1185">Reference proteome</keyword>
<keyword evidence="5" id="KW-0326">Glycosidase</keyword>
<dbReference type="InterPro" id="IPR001764">
    <property type="entry name" value="Glyco_hydro_3_N"/>
</dbReference>
<evidence type="ECO:0000256" key="3">
    <source>
        <dbReference type="ARBA" id="ARBA00012663"/>
    </source>
</evidence>
<comment type="similarity">
    <text evidence="2">Belongs to the glycosyl hydrolase 3 family.</text>
</comment>
<dbReference type="RefSeq" id="WP_218151868.1">
    <property type="nucleotide sequence ID" value="NZ_FOVM01000007.1"/>
</dbReference>
<dbReference type="Proteomes" id="UP000198867">
    <property type="component" value="Unassembled WGS sequence"/>
</dbReference>
<evidence type="ECO:0000313" key="7">
    <source>
        <dbReference type="EMBL" id="SFN90623.1"/>
    </source>
</evidence>
<evidence type="ECO:0000313" key="8">
    <source>
        <dbReference type="Proteomes" id="UP000198867"/>
    </source>
</evidence>
<keyword evidence="4" id="KW-0378">Hydrolase</keyword>
<comment type="catalytic activity">
    <reaction evidence="1">
        <text>Hydrolysis of terminal non-reducing N-acetyl-D-hexosamine residues in N-acetyl-beta-D-hexosaminides.</text>
        <dbReference type="EC" id="3.2.1.52"/>
    </reaction>
</comment>
<gene>
    <name evidence="7" type="ORF">SAMN05216219_2582</name>
</gene>
<evidence type="ECO:0000256" key="2">
    <source>
        <dbReference type="ARBA" id="ARBA00005336"/>
    </source>
</evidence>
<dbReference type="PANTHER" id="PTHR30480:SF13">
    <property type="entry name" value="BETA-HEXOSAMINIDASE"/>
    <property type="match status" value="1"/>
</dbReference>
<dbReference type="Pfam" id="PF00933">
    <property type="entry name" value="Glyco_hydro_3"/>
    <property type="match status" value="1"/>
</dbReference>
<organism evidence="7 8">
    <name type="scientific">Mycetocola miduiensis</name>
    <dbReference type="NCBI Taxonomy" id="995034"/>
    <lineage>
        <taxon>Bacteria</taxon>
        <taxon>Bacillati</taxon>
        <taxon>Actinomycetota</taxon>
        <taxon>Actinomycetes</taxon>
        <taxon>Micrococcales</taxon>
        <taxon>Microbacteriaceae</taxon>
        <taxon>Mycetocola</taxon>
    </lineage>
</organism>
<evidence type="ECO:0000256" key="5">
    <source>
        <dbReference type="ARBA" id="ARBA00023295"/>
    </source>
</evidence>
<dbReference type="SUPFAM" id="SSF51445">
    <property type="entry name" value="(Trans)glycosidases"/>
    <property type="match status" value="1"/>
</dbReference>
<evidence type="ECO:0000256" key="4">
    <source>
        <dbReference type="ARBA" id="ARBA00022801"/>
    </source>
</evidence>
<feature type="domain" description="Glycoside hydrolase family 3 N-terminal" evidence="6">
    <location>
        <begin position="21"/>
        <end position="338"/>
    </location>
</feature>
<dbReference type="GO" id="GO:0004563">
    <property type="term" value="F:beta-N-acetylhexosaminidase activity"/>
    <property type="evidence" value="ECO:0007669"/>
    <property type="project" value="UniProtKB-EC"/>
</dbReference>
<sequence length="346" mass="36408">MPTASPAEVAATKQLSAMTRDQKIASLLMLHVPGTDAAALRSFVDTYQPGGLIFMGDNIAGTPEETAALAAAVSPDIRFPLLIGTDQEGGDVRRIRSDEWPSSVTLKNLPAAETEQAFHLRADLLARSGISLNFGIIADVTDDPGSFIYRRALGTTPESSAERVAAAVTGERGLVLSTLKHFPGHGAAPGDSHTVVPATDMTLDEWRAAEAPPFSAGIVAGAQIVMFGHLDYRSVDPVPASLSRVWHSILRDELGFDGITITDDILMLRNTGLPEYQNVSENAIRALAAGTTMLLFVLGSSPAVDGVDPAVLIAEIGHAIDAGRISPQQIDDAALKLLVARFGIGS</sequence>
<dbReference type="EMBL" id="FOVM01000007">
    <property type="protein sequence ID" value="SFN90623.1"/>
    <property type="molecule type" value="Genomic_DNA"/>
</dbReference>
<evidence type="ECO:0000259" key="6">
    <source>
        <dbReference type="Pfam" id="PF00933"/>
    </source>
</evidence>
<dbReference type="InterPro" id="IPR036962">
    <property type="entry name" value="Glyco_hydro_3_N_sf"/>
</dbReference>
<proteinExistence type="inferred from homology"/>
<dbReference type="GO" id="GO:0005975">
    <property type="term" value="P:carbohydrate metabolic process"/>
    <property type="evidence" value="ECO:0007669"/>
    <property type="project" value="InterPro"/>
</dbReference>
<dbReference type="STRING" id="995034.SAMN05216219_2582"/>
<dbReference type="InterPro" id="IPR050226">
    <property type="entry name" value="NagZ_Beta-hexosaminidase"/>
</dbReference>
<evidence type="ECO:0000256" key="1">
    <source>
        <dbReference type="ARBA" id="ARBA00001231"/>
    </source>
</evidence>
<dbReference type="EC" id="3.2.1.52" evidence="3"/>
<reference evidence="8" key="1">
    <citation type="submission" date="2016-10" db="EMBL/GenBank/DDBJ databases">
        <authorList>
            <person name="Varghese N."/>
            <person name="Submissions S."/>
        </authorList>
    </citation>
    <scope>NUCLEOTIDE SEQUENCE [LARGE SCALE GENOMIC DNA]</scope>
    <source>
        <strain evidence="8">CGMCC 1.11101</strain>
    </source>
</reference>
<dbReference type="PANTHER" id="PTHR30480">
    <property type="entry name" value="BETA-HEXOSAMINIDASE-RELATED"/>
    <property type="match status" value="1"/>
</dbReference>
<dbReference type="GO" id="GO:0009254">
    <property type="term" value="P:peptidoglycan turnover"/>
    <property type="evidence" value="ECO:0007669"/>
    <property type="project" value="TreeGrafter"/>
</dbReference>
<dbReference type="Gene3D" id="3.20.20.300">
    <property type="entry name" value="Glycoside hydrolase, family 3, N-terminal domain"/>
    <property type="match status" value="1"/>
</dbReference>
<name>A0A1I5CUJ4_9MICO</name>
<accession>A0A1I5CUJ4</accession>